<name>A0AAW3JUU3_9FIRM</name>
<proteinExistence type="predicted"/>
<keyword evidence="3" id="KW-1185">Reference proteome</keyword>
<evidence type="ECO:0000313" key="3">
    <source>
        <dbReference type="Proteomes" id="UP000050833"/>
    </source>
</evidence>
<dbReference type="InterPro" id="IPR014001">
    <property type="entry name" value="Helicase_ATP-bd"/>
</dbReference>
<keyword evidence="2" id="KW-0378">Hydrolase</keyword>
<dbReference type="Gene3D" id="3.40.50.300">
    <property type="entry name" value="P-loop containing nucleotide triphosphate hydrolases"/>
    <property type="match status" value="1"/>
</dbReference>
<dbReference type="GO" id="GO:0004386">
    <property type="term" value="F:helicase activity"/>
    <property type="evidence" value="ECO:0007669"/>
    <property type="project" value="UniProtKB-KW"/>
</dbReference>
<keyword evidence="2" id="KW-0067">ATP-binding</keyword>
<dbReference type="EMBL" id="LLKB01000001">
    <property type="protein sequence ID" value="KQC86195.1"/>
    <property type="molecule type" value="Genomic_DNA"/>
</dbReference>
<evidence type="ECO:0000313" key="2">
    <source>
        <dbReference type="EMBL" id="KQC86195.1"/>
    </source>
</evidence>
<organism evidence="2 3">
    <name type="scientific">Butyribacter intestini</name>
    <dbReference type="NCBI Taxonomy" id="1703332"/>
    <lineage>
        <taxon>Bacteria</taxon>
        <taxon>Bacillati</taxon>
        <taxon>Bacillota</taxon>
        <taxon>Clostridia</taxon>
        <taxon>Lachnospirales</taxon>
        <taxon>Lachnospiraceae</taxon>
        <taxon>Butyribacter</taxon>
    </lineage>
</organism>
<dbReference type="Gene3D" id="3.40.50.10810">
    <property type="entry name" value="Tandem AAA-ATPase domain"/>
    <property type="match status" value="1"/>
</dbReference>
<keyword evidence="2" id="KW-0347">Helicase</keyword>
<dbReference type="SUPFAM" id="SSF52540">
    <property type="entry name" value="P-loop containing nucleoside triphosphate hydrolases"/>
    <property type="match status" value="2"/>
</dbReference>
<dbReference type="SMART" id="SM00487">
    <property type="entry name" value="DEXDc"/>
    <property type="match status" value="1"/>
</dbReference>
<dbReference type="InterPro" id="IPR000330">
    <property type="entry name" value="SNF2_N"/>
</dbReference>
<dbReference type="PANTHER" id="PTHR10799">
    <property type="entry name" value="SNF2/RAD54 HELICASE FAMILY"/>
    <property type="match status" value="1"/>
</dbReference>
<reference evidence="2 3" key="1">
    <citation type="submission" date="2015-10" db="EMBL/GenBank/DDBJ databases">
        <title>Butyribacter intestini gen. nov., sp. nov., a butyric acid-producing bacterium of the family Lachnospiraceae isolated from the human faeces.</title>
        <authorList>
            <person name="Zou Y."/>
            <person name="Xue W."/>
            <person name="Luo G."/>
            <person name="Lv M."/>
        </authorList>
    </citation>
    <scope>NUCLEOTIDE SEQUENCE [LARGE SCALE GENOMIC DNA]</scope>
    <source>
        <strain evidence="2 3">TF01-11</strain>
    </source>
</reference>
<comment type="caution">
    <text evidence="2">The sequence shown here is derived from an EMBL/GenBank/DDBJ whole genome shotgun (WGS) entry which is preliminary data.</text>
</comment>
<gene>
    <name evidence="2" type="ORF">APZ18_03090</name>
</gene>
<dbReference type="CDD" id="cd18013">
    <property type="entry name" value="DEXQc_bact_SNF2"/>
    <property type="match status" value="1"/>
</dbReference>
<dbReference type="PROSITE" id="PS51192">
    <property type="entry name" value="HELICASE_ATP_BIND_1"/>
    <property type="match status" value="1"/>
</dbReference>
<feature type="domain" description="Helicase ATP-binding" evidence="1">
    <location>
        <begin position="14"/>
        <end position="178"/>
    </location>
</feature>
<evidence type="ECO:0000259" key="1">
    <source>
        <dbReference type="PROSITE" id="PS51192"/>
    </source>
</evidence>
<dbReference type="AlphaFoldDB" id="A0AAW3JUU3"/>
<dbReference type="RefSeq" id="WP_055941496.1">
    <property type="nucleotide sequence ID" value="NZ_LLKB01000001.1"/>
</dbReference>
<keyword evidence="2" id="KW-0547">Nucleotide-binding</keyword>
<dbReference type="InterPro" id="IPR038718">
    <property type="entry name" value="SNF2-like_sf"/>
</dbReference>
<dbReference type="Proteomes" id="UP000050833">
    <property type="component" value="Unassembled WGS sequence"/>
</dbReference>
<accession>A0AAW3JUU3</accession>
<protein>
    <submittedName>
        <fullName evidence="2">DEAD/DEAH box helicase</fullName>
    </submittedName>
</protein>
<dbReference type="Pfam" id="PF00176">
    <property type="entry name" value="SNF2-rel_dom"/>
    <property type="match status" value="1"/>
</dbReference>
<dbReference type="InterPro" id="IPR027417">
    <property type="entry name" value="P-loop_NTPase"/>
</dbReference>
<dbReference type="GO" id="GO:0005524">
    <property type="term" value="F:ATP binding"/>
    <property type="evidence" value="ECO:0007669"/>
    <property type="project" value="InterPro"/>
</dbReference>
<sequence>MQSYKPHDYQEYATGFIISHPACGLLLSMGLGKTIITLTALWQLLLDYFEVGRVLIIAPLRVAKDTWPKEIVKWDHLKGLTYSVVVGSEKERREALCRPAFVYIINRENVTWLIENGYFHFDCVVIDELSSFKSHQSKRFKSLRKVRPTVKRVVGLTGTPTPNGLIDLWAQINLLDMGERLGRFIGGYRDRYFMPDKRNRDVIFSYKPREGAEAAIYDKISDICVSMKATDHLNMPELIVSNVEVEMSEKEQKLYDSLREDLILPLEDGDIDAQSAVGLSNKLHQMANGAVYDENGKVRWIHDRKLDALEDLIEAANGNPVMIAYWFKHDWDRLIERFGAVPIDKSEDITRWNEGKIPVAIIHPASAGHGLNLQEGGCHLIWFGLTWSLELYQQCNARLWRQGQKETVTVQHIITKGTIDEDVLLALETKDVTQEALLNAVKARILRKE</sequence>